<dbReference type="InterPro" id="IPR019734">
    <property type="entry name" value="TPR_rpt"/>
</dbReference>
<dbReference type="KEGG" id="dde:Dde_0282"/>
<evidence type="ECO:0000313" key="1">
    <source>
        <dbReference type="EMBL" id="ABB37083.1"/>
    </source>
</evidence>
<dbReference type="InterPro" id="IPR011990">
    <property type="entry name" value="TPR-like_helical_dom_sf"/>
</dbReference>
<sequence>MCAASRITHLNRTGMKAFSDGNLANAEFLLQQALRQARQLNSDTFEAKIRNNLGLVCFKAGRLQEAREHFGHALAFIGGRIGSENRLYRAVQTNLAAAEAC</sequence>
<keyword evidence="2" id="KW-1185">Reference proteome</keyword>
<dbReference type="AlphaFoldDB" id="Q316R3"/>
<name>Q316R3_OLEA2</name>
<gene>
    <name evidence="1" type="ordered locus">Dde_0282</name>
</gene>
<dbReference type="HOGENOM" id="CLU_166682_0_0_7"/>
<protein>
    <submittedName>
        <fullName evidence="1">TPR repeat-containing protein</fullName>
    </submittedName>
</protein>
<dbReference type="Pfam" id="PF13424">
    <property type="entry name" value="TPR_12"/>
    <property type="match status" value="1"/>
</dbReference>
<evidence type="ECO:0000313" key="2">
    <source>
        <dbReference type="Proteomes" id="UP000002710"/>
    </source>
</evidence>
<dbReference type="SMART" id="SM00028">
    <property type="entry name" value="TPR"/>
    <property type="match status" value="2"/>
</dbReference>
<dbReference type="eggNOG" id="ENOG502ZCYN">
    <property type="taxonomic scope" value="Bacteria"/>
</dbReference>
<dbReference type="Proteomes" id="UP000002710">
    <property type="component" value="Chromosome"/>
</dbReference>
<dbReference type="RefSeq" id="WP_011366429.1">
    <property type="nucleotide sequence ID" value="NC_007519.1"/>
</dbReference>
<dbReference type="SUPFAM" id="SSF48452">
    <property type="entry name" value="TPR-like"/>
    <property type="match status" value="1"/>
</dbReference>
<dbReference type="Gene3D" id="1.25.40.10">
    <property type="entry name" value="Tetratricopeptide repeat domain"/>
    <property type="match status" value="1"/>
</dbReference>
<proteinExistence type="predicted"/>
<accession>Q316R3</accession>
<organism evidence="1 2">
    <name type="scientific">Oleidesulfovibrio alaskensis (strain ATCC BAA-1058 / DSM 17464 / G20)</name>
    <name type="common">Desulfovibrio alaskensis</name>
    <dbReference type="NCBI Taxonomy" id="207559"/>
    <lineage>
        <taxon>Bacteria</taxon>
        <taxon>Pseudomonadati</taxon>
        <taxon>Thermodesulfobacteriota</taxon>
        <taxon>Desulfovibrionia</taxon>
        <taxon>Desulfovibrionales</taxon>
        <taxon>Desulfovibrionaceae</taxon>
        <taxon>Oleidesulfovibrio</taxon>
    </lineage>
</organism>
<reference evidence="1 2" key="1">
    <citation type="journal article" date="2011" name="J. Bacteriol.">
        <title>Complete genome sequence and updated annotation of Desulfovibrio alaskensis G20.</title>
        <authorList>
            <person name="Hauser L.J."/>
            <person name="Land M.L."/>
            <person name="Brown S.D."/>
            <person name="Larimer F."/>
            <person name="Keller K.L."/>
            <person name="Rapp-Giles B.J."/>
            <person name="Price M.N."/>
            <person name="Lin M."/>
            <person name="Bruce D.C."/>
            <person name="Detter J.C."/>
            <person name="Tapia R."/>
            <person name="Han C.S."/>
            <person name="Goodwin L.A."/>
            <person name="Cheng J.F."/>
            <person name="Pitluck S."/>
            <person name="Copeland A."/>
            <person name="Lucas S."/>
            <person name="Nolan M."/>
            <person name="Lapidus A.L."/>
            <person name="Palumbo A.V."/>
            <person name="Wall J.D."/>
        </authorList>
    </citation>
    <scope>NUCLEOTIDE SEQUENCE [LARGE SCALE GENOMIC DNA]</scope>
    <source>
        <strain evidence="2">ATCC BAA 1058 / DSM 17464 / G20</strain>
    </source>
</reference>
<dbReference type="EMBL" id="CP000112">
    <property type="protein sequence ID" value="ABB37083.1"/>
    <property type="molecule type" value="Genomic_DNA"/>
</dbReference>
<dbReference type="STRING" id="207559.Dde_0282"/>